<feature type="compositionally biased region" description="Basic and acidic residues" evidence="1">
    <location>
        <begin position="489"/>
        <end position="506"/>
    </location>
</feature>
<comment type="caution">
    <text evidence="2">The sequence shown here is derived from an EMBL/GenBank/DDBJ whole genome shotgun (WGS) entry which is preliminary data.</text>
</comment>
<evidence type="ECO:0000313" key="2">
    <source>
        <dbReference type="EMBL" id="KAF6835284.1"/>
    </source>
</evidence>
<dbReference type="EMBL" id="WIGO01000041">
    <property type="protein sequence ID" value="KAF6835284.1"/>
    <property type="molecule type" value="Genomic_DNA"/>
</dbReference>
<organism evidence="2 3">
    <name type="scientific">Colletotrichum plurivorum</name>
    <dbReference type="NCBI Taxonomy" id="2175906"/>
    <lineage>
        <taxon>Eukaryota</taxon>
        <taxon>Fungi</taxon>
        <taxon>Dikarya</taxon>
        <taxon>Ascomycota</taxon>
        <taxon>Pezizomycotina</taxon>
        <taxon>Sordariomycetes</taxon>
        <taxon>Hypocreomycetidae</taxon>
        <taxon>Glomerellales</taxon>
        <taxon>Glomerellaceae</taxon>
        <taxon>Colletotrichum</taxon>
        <taxon>Colletotrichum orchidearum species complex</taxon>
    </lineage>
</organism>
<evidence type="ECO:0000256" key="1">
    <source>
        <dbReference type="SAM" id="MobiDB-lite"/>
    </source>
</evidence>
<protein>
    <submittedName>
        <fullName evidence="2">Uncharacterized protein</fullName>
    </submittedName>
</protein>
<feature type="region of interest" description="Disordered" evidence="1">
    <location>
        <begin position="489"/>
        <end position="520"/>
    </location>
</feature>
<feature type="region of interest" description="Disordered" evidence="1">
    <location>
        <begin position="538"/>
        <end position="626"/>
    </location>
</feature>
<proteinExistence type="predicted"/>
<gene>
    <name evidence="2" type="ORF">CPLU01_04364</name>
</gene>
<sequence>MAPYMPKPVTLGVDIGSTSTRACLWAPEEQKVFHIENPNEMTQAAHLRLGDYPSAGYPFETHGDVYVGGNLAPDRQEISLKYGFYPLAYANGLDDYQDDMLEQYLLVQPLMDRKNDVRFLARLRQGISELLAVLYDDVKQVCKTERLKITRIGLSIPSQWTLEFMEVYTDIASNDWQGIRYASFRLIYRYACLYSDTAPGAGGGSEHWTYLVGVKALLKILRESNQSGISPAEKREMLEKFNREKGRCGPVEMGNGQHFVFHMMHWPIDLGPEDLEQCFEEAHDRVFALAKFNIEHMAKYKVPPQIIVSGGTSRHPAVQRRLIEFCAAAGAPKPNFITGKSITFSSGKIAQGVAMAASNCLTIQKFMDRGAAFGVQMRQCANRGNSNPERLWDNYGFFLLSKNGEKTHSFKSGGKDECKIICDPFFETHQSEVLHYDRCYDVIELGEKRRREGIKESPPLPLYFDGGTNCAHVDERDFDVTALDFELGNAEKDHPPATDRTQEASEIHVSTAEAPAVQSKQLSPALPYVPTVHSRFVPVNRSPSKQSDLSYPAPRRARAPVKVRPETSGRAKPTWKRGDAPEFNPYTGELKLGPRTPAPKRIADSDWPVTLAKKSRMEETTPDTYM</sequence>
<accession>A0A8H6KPE8</accession>
<evidence type="ECO:0000313" key="3">
    <source>
        <dbReference type="Proteomes" id="UP000654918"/>
    </source>
</evidence>
<dbReference type="Proteomes" id="UP000654918">
    <property type="component" value="Unassembled WGS sequence"/>
</dbReference>
<reference evidence="2" key="1">
    <citation type="journal article" date="2020" name="Phytopathology">
        <title>Genome Sequence Resources of Colletotrichum truncatum, C. plurivorum, C. musicola, and C. sojae: Four Species Pathogenic to Soybean (Glycine max).</title>
        <authorList>
            <person name="Rogerio F."/>
            <person name="Boufleur T.R."/>
            <person name="Ciampi-Guillardi M."/>
            <person name="Sukno S.A."/>
            <person name="Thon M.R."/>
            <person name="Massola Junior N.S."/>
            <person name="Baroncelli R."/>
        </authorList>
    </citation>
    <scope>NUCLEOTIDE SEQUENCE</scope>
    <source>
        <strain evidence="2">LFN00145</strain>
    </source>
</reference>
<dbReference type="AlphaFoldDB" id="A0A8H6KPE8"/>
<name>A0A8H6KPE8_9PEZI</name>
<keyword evidence="3" id="KW-1185">Reference proteome</keyword>